<gene>
    <name evidence="2" type="primary">dnaJ_3</name>
    <name evidence="2" type="ORF">DUPY_40050</name>
</gene>
<dbReference type="PANTHER" id="PTHR43908:SF3">
    <property type="entry name" value="AT29763P-RELATED"/>
    <property type="match status" value="1"/>
</dbReference>
<dbReference type="PATRIC" id="fig|762836.4.peg.4128"/>
<dbReference type="EMBL" id="LROM01000112">
    <property type="protein sequence ID" value="OEZ96226.1"/>
    <property type="molecule type" value="Genomic_DNA"/>
</dbReference>
<sequence length="97" mass="11116">MENHYNTLGIAPNATEDEIKKIYRSLAMRFHPDRNQAPGAEARFKAITKAYEILSDPVKREEYNQSVNHRIIIDAEAEAYQLWRSLFSLHGTTLPAA</sequence>
<evidence type="ECO:0000259" key="1">
    <source>
        <dbReference type="PROSITE" id="PS50076"/>
    </source>
</evidence>
<feature type="domain" description="J" evidence="1">
    <location>
        <begin position="3"/>
        <end position="67"/>
    </location>
</feature>
<dbReference type="PANTHER" id="PTHR43908">
    <property type="entry name" value="AT29763P-RELATED"/>
    <property type="match status" value="1"/>
</dbReference>
<dbReference type="Pfam" id="PF00226">
    <property type="entry name" value="DnaJ"/>
    <property type="match status" value="1"/>
</dbReference>
<comment type="caution">
    <text evidence="2">The sequence shown here is derived from an EMBL/GenBank/DDBJ whole genome shotgun (WGS) entry which is preliminary data.</text>
</comment>
<proteinExistence type="predicted"/>
<evidence type="ECO:0000313" key="3">
    <source>
        <dbReference type="Proteomes" id="UP000175989"/>
    </source>
</evidence>
<organism evidence="2 3">
    <name type="scientific">Duganella phyllosphaerae</name>
    <dbReference type="NCBI Taxonomy" id="762836"/>
    <lineage>
        <taxon>Bacteria</taxon>
        <taxon>Pseudomonadati</taxon>
        <taxon>Pseudomonadota</taxon>
        <taxon>Betaproteobacteria</taxon>
        <taxon>Burkholderiales</taxon>
        <taxon>Oxalobacteraceae</taxon>
        <taxon>Telluria group</taxon>
        <taxon>Duganella</taxon>
    </lineage>
</organism>
<protein>
    <submittedName>
        <fullName evidence="2">Chaperone protein DnaJ</fullName>
    </submittedName>
</protein>
<dbReference type="GO" id="GO:0071218">
    <property type="term" value="P:cellular response to misfolded protein"/>
    <property type="evidence" value="ECO:0007669"/>
    <property type="project" value="TreeGrafter"/>
</dbReference>
<accession>A0A1E7WE48</accession>
<dbReference type="PROSITE" id="PS00636">
    <property type="entry name" value="DNAJ_1"/>
    <property type="match status" value="1"/>
</dbReference>
<dbReference type="RefSeq" id="WP_056137364.1">
    <property type="nucleotide sequence ID" value="NZ_LROM01000112.1"/>
</dbReference>
<dbReference type="Gene3D" id="1.10.287.110">
    <property type="entry name" value="DnaJ domain"/>
    <property type="match status" value="1"/>
</dbReference>
<dbReference type="Proteomes" id="UP000175989">
    <property type="component" value="Unassembled WGS sequence"/>
</dbReference>
<dbReference type="CDD" id="cd06257">
    <property type="entry name" value="DnaJ"/>
    <property type="match status" value="1"/>
</dbReference>
<evidence type="ECO:0000313" key="2">
    <source>
        <dbReference type="EMBL" id="OEZ96226.1"/>
    </source>
</evidence>
<dbReference type="PROSITE" id="PS50076">
    <property type="entry name" value="DNAJ_2"/>
    <property type="match status" value="1"/>
</dbReference>
<reference evidence="3" key="1">
    <citation type="journal article" date="2016" name="Front. Microbiol.">
        <title>Molecular Keys to the Janthinobacterium and Duganella spp. Interaction with the Plant Pathogen Fusarium graminearum.</title>
        <authorList>
            <person name="Haack F.S."/>
            <person name="Poehlein A."/>
            <person name="Kroger C."/>
            <person name="Voigt C.A."/>
            <person name="Piepenbring M."/>
            <person name="Bode H.B."/>
            <person name="Daniel R."/>
            <person name="Schafer W."/>
            <person name="Streit W.R."/>
        </authorList>
    </citation>
    <scope>NUCLEOTIDE SEQUENCE [LARGE SCALE GENOMIC DNA]</scope>
    <source>
        <strain evidence="3">T54</strain>
    </source>
</reference>
<dbReference type="InterPro" id="IPR051100">
    <property type="entry name" value="DnaJ_subfamily_B/C"/>
</dbReference>
<dbReference type="SUPFAM" id="SSF46565">
    <property type="entry name" value="Chaperone J-domain"/>
    <property type="match status" value="1"/>
</dbReference>
<dbReference type="InterPro" id="IPR036869">
    <property type="entry name" value="J_dom_sf"/>
</dbReference>
<dbReference type="OrthoDB" id="9779622at2"/>
<dbReference type="GO" id="GO:0030544">
    <property type="term" value="F:Hsp70 protein binding"/>
    <property type="evidence" value="ECO:0007669"/>
    <property type="project" value="TreeGrafter"/>
</dbReference>
<dbReference type="SMART" id="SM00271">
    <property type="entry name" value="DnaJ"/>
    <property type="match status" value="1"/>
</dbReference>
<dbReference type="PRINTS" id="PR00625">
    <property type="entry name" value="JDOMAIN"/>
</dbReference>
<dbReference type="InterPro" id="IPR018253">
    <property type="entry name" value="DnaJ_domain_CS"/>
</dbReference>
<dbReference type="InterPro" id="IPR001623">
    <property type="entry name" value="DnaJ_domain"/>
</dbReference>
<dbReference type="AlphaFoldDB" id="A0A1E7WE48"/>
<keyword evidence="3" id="KW-1185">Reference proteome</keyword>
<name>A0A1E7WE48_9BURK</name>